<keyword evidence="3" id="KW-1185">Reference proteome</keyword>
<gene>
    <name evidence="2" type="ORF">QN277_007587</name>
</gene>
<dbReference type="InterPro" id="IPR023473">
    <property type="entry name" value="AMMECR1"/>
</dbReference>
<protein>
    <recommendedName>
        <fullName evidence="1">AMMECR1 domain-containing protein</fullName>
    </recommendedName>
</protein>
<evidence type="ECO:0000313" key="2">
    <source>
        <dbReference type="EMBL" id="KAK4258090.1"/>
    </source>
</evidence>
<dbReference type="EMBL" id="JAWXYG010000012">
    <property type="protein sequence ID" value="KAK4258090.1"/>
    <property type="molecule type" value="Genomic_DNA"/>
</dbReference>
<organism evidence="2 3">
    <name type="scientific">Acacia crassicarpa</name>
    <name type="common">northern wattle</name>
    <dbReference type="NCBI Taxonomy" id="499986"/>
    <lineage>
        <taxon>Eukaryota</taxon>
        <taxon>Viridiplantae</taxon>
        <taxon>Streptophyta</taxon>
        <taxon>Embryophyta</taxon>
        <taxon>Tracheophyta</taxon>
        <taxon>Spermatophyta</taxon>
        <taxon>Magnoliopsida</taxon>
        <taxon>eudicotyledons</taxon>
        <taxon>Gunneridae</taxon>
        <taxon>Pentapetalae</taxon>
        <taxon>rosids</taxon>
        <taxon>fabids</taxon>
        <taxon>Fabales</taxon>
        <taxon>Fabaceae</taxon>
        <taxon>Caesalpinioideae</taxon>
        <taxon>mimosoid clade</taxon>
        <taxon>Acacieae</taxon>
        <taxon>Acacia</taxon>
    </lineage>
</organism>
<dbReference type="Proteomes" id="UP001293593">
    <property type="component" value="Unassembled WGS sequence"/>
</dbReference>
<proteinExistence type="predicted"/>
<dbReference type="SUPFAM" id="SSF143447">
    <property type="entry name" value="AMMECR1-like"/>
    <property type="match status" value="1"/>
</dbReference>
<accession>A0AAE1IV47</accession>
<evidence type="ECO:0000313" key="3">
    <source>
        <dbReference type="Proteomes" id="UP001293593"/>
    </source>
</evidence>
<name>A0AAE1IV47_9FABA</name>
<dbReference type="Pfam" id="PF01871">
    <property type="entry name" value="AMMECR1"/>
    <property type="match status" value="1"/>
</dbReference>
<dbReference type="Gene3D" id="3.30.700.20">
    <property type="entry name" value="Hypothetical protein ph0010, domain 1"/>
    <property type="match status" value="1"/>
</dbReference>
<feature type="domain" description="AMMECR1" evidence="1">
    <location>
        <begin position="29"/>
        <end position="75"/>
    </location>
</feature>
<dbReference type="PANTHER" id="PTHR13016:SF0">
    <property type="entry name" value="AMME SYNDROME CANDIDATE GENE 1 PROTEIN"/>
    <property type="match status" value="1"/>
</dbReference>
<dbReference type="PANTHER" id="PTHR13016">
    <property type="entry name" value="AMMECR1 HOMOLOG"/>
    <property type="match status" value="1"/>
</dbReference>
<dbReference type="AlphaFoldDB" id="A0AAE1IV47"/>
<dbReference type="InterPro" id="IPR027485">
    <property type="entry name" value="AMMECR1_N"/>
</dbReference>
<dbReference type="InterPro" id="IPR036071">
    <property type="entry name" value="AMMECR1_dom_sf"/>
</dbReference>
<comment type="caution">
    <text evidence="2">The sequence shown here is derived from an EMBL/GenBank/DDBJ whole genome shotgun (WGS) entry which is preliminary data.</text>
</comment>
<reference evidence="2" key="1">
    <citation type="submission" date="2023-10" db="EMBL/GenBank/DDBJ databases">
        <title>Chromosome-level genome of the transformable northern wattle, Acacia crassicarpa.</title>
        <authorList>
            <person name="Massaro I."/>
            <person name="Sinha N.R."/>
            <person name="Poethig S."/>
            <person name="Leichty A.R."/>
        </authorList>
    </citation>
    <scope>NUCLEOTIDE SEQUENCE</scope>
    <source>
        <strain evidence="2">Acra3RX</strain>
        <tissue evidence="2">Leaf</tissue>
    </source>
</reference>
<evidence type="ECO:0000259" key="1">
    <source>
        <dbReference type="Pfam" id="PF01871"/>
    </source>
</evidence>
<sequence>MRLKSLRSLLVFEKAFFGRMPRRSYKSAGRYMKMISAPKNHRFPPIQAKELPYLEYTVSILTDYEVADHYLDWEVCAYLFVLCGAFRKNPKVMFNSSVQLSNHNSAAFSVQCLV</sequence>
<dbReference type="InterPro" id="IPR002733">
    <property type="entry name" value="AMMECR1_domain"/>
</dbReference>